<comment type="similarity">
    <text evidence="2 7">Belongs to the PyrI family.</text>
</comment>
<dbReference type="Pfam" id="PF01948">
    <property type="entry name" value="PyrI"/>
    <property type="match status" value="1"/>
</dbReference>
<keyword evidence="11" id="KW-1185">Reference proteome</keyword>
<comment type="subunit">
    <text evidence="7">Contains catalytic and regulatory chains.</text>
</comment>
<feature type="binding site" evidence="7">
    <location>
        <position position="143"/>
    </location>
    <ligand>
        <name>Zn(2+)</name>
        <dbReference type="ChEBI" id="CHEBI:29105"/>
    </ligand>
</feature>
<dbReference type="InterPro" id="IPR036793">
    <property type="entry name" value="Asp_carbatrfase_reg_N_sf"/>
</dbReference>
<dbReference type="GO" id="GO:0016740">
    <property type="term" value="F:transferase activity"/>
    <property type="evidence" value="ECO:0007669"/>
    <property type="project" value="UniProtKB-KW"/>
</dbReference>
<gene>
    <name evidence="7" type="primary">pyrI</name>
    <name evidence="10" type="ORF">SAMN04488587_2191</name>
</gene>
<dbReference type="GO" id="GO:0006221">
    <property type="term" value="P:pyrimidine nucleotide biosynthetic process"/>
    <property type="evidence" value="ECO:0007669"/>
    <property type="project" value="UniProtKB-UniRule"/>
</dbReference>
<evidence type="ECO:0000256" key="4">
    <source>
        <dbReference type="ARBA" id="ARBA00022723"/>
    </source>
</evidence>
<accession>A0A1I0BHY3</accession>
<reference evidence="11" key="1">
    <citation type="submission" date="2016-10" db="EMBL/GenBank/DDBJ databases">
        <authorList>
            <person name="Varghese N."/>
            <person name="Submissions S."/>
        </authorList>
    </citation>
    <scope>NUCLEOTIDE SEQUENCE [LARGE SCALE GENOMIC DNA]</scope>
    <source>
        <strain evidence="11">SLH 33</strain>
    </source>
</reference>
<dbReference type="GO" id="GO:0006207">
    <property type="term" value="P:'de novo' pyrimidine nucleobase biosynthetic process"/>
    <property type="evidence" value="ECO:0007669"/>
    <property type="project" value="InterPro"/>
</dbReference>
<dbReference type="STRING" id="1353158.SAMN04488587_2191"/>
<dbReference type="NCBIfam" id="TIGR00240">
    <property type="entry name" value="ATCase_reg"/>
    <property type="match status" value="1"/>
</dbReference>
<feature type="binding site" evidence="7">
    <location>
        <position position="113"/>
    </location>
    <ligand>
        <name>Zn(2+)</name>
        <dbReference type="ChEBI" id="CHEBI:29105"/>
    </ligand>
</feature>
<comment type="cofactor">
    <cofactor evidence="7">
        <name>Zn(2+)</name>
        <dbReference type="ChEBI" id="CHEBI:29105"/>
    </cofactor>
    <text evidence="7">Binds 1 zinc ion per subunit.</text>
</comment>
<dbReference type="Gene3D" id="3.30.70.140">
    <property type="entry name" value="Aspartate carbamoyltransferase regulatory subunit, N-terminal domain"/>
    <property type="match status" value="1"/>
</dbReference>
<keyword evidence="6 7" id="KW-0665">Pyrimidine biosynthesis</keyword>
<dbReference type="RefSeq" id="WP_091690618.1">
    <property type="nucleotide sequence ID" value="NZ_CAAGSJ010000010.1"/>
</dbReference>
<evidence type="ECO:0000256" key="7">
    <source>
        <dbReference type="HAMAP-Rule" id="MF_00002"/>
    </source>
</evidence>
<keyword evidence="5 7" id="KW-0862">Zinc</keyword>
<organism evidence="10 11">
    <name type="scientific">Methanococcoides vulcani</name>
    <dbReference type="NCBI Taxonomy" id="1353158"/>
    <lineage>
        <taxon>Archaea</taxon>
        <taxon>Methanobacteriati</taxon>
        <taxon>Methanobacteriota</taxon>
        <taxon>Stenosarchaea group</taxon>
        <taxon>Methanomicrobia</taxon>
        <taxon>Methanosarcinales</taxon>
        <taxon>Methanosarcinaceae</taxon>
        <taxon>Methanococcoides</taxon>
    </lineage>
</organism>
<dbReference type="PANTHER" id="PTHR35805:SF1">
    <property type="entry name" value="ASPARTATE CARBAMOYLTRANSFERASE REGULATORY CHAIN"/>
    <property type="match status" value="1"/>
</dbReference>
<feature type="domain" description="Aspartate carbamoyltransferase regulatory subunit C-terminal" evidence="9">
    <location>
        <begin position="106"/>
        <end position="152"/>
    </location>
</feature>
<protein>
    <recommendedName>
        <fullName evidence="3 7">Aspartate carbamoyltransferase regulatory chain</fullName>
    </recommendedName>
</protein>
<dbReference type="Gene3D" id="2.30.30.20">
    <property type="entry name" value="Aspartate carbamoyltransferase regulatory subunit, C-terminal domain"/>
    <property type="match status" value="1"/>
</dbReference>
<dbReference type="InterPro" id="IPR036792">
    <property type="entry name" value="Asp_carbatrfase_reg_C_sf"/>
</dbReference>
<comment type="function">
    <text evidence="1 7">Involved in allosteric regulation of aspartate carbamoyltransferase.</text>
</comment>
<dbReference type="OrthoDB" id="7000at2157"/>
<dbReference type="AlphaFoldDB" id="A0A1I0BHY3"/>
<evidence type="ECO:0000256" key="6">
    <source>
        <dbReference type="ARBA" id="ARBA00022975"/>
    </source>
</evidence>
<dbReference type="Proteomes" id="UP000243338">
    <property type="component" value="Unassembled WGS sequence"/>
</dbReference>
<feature type="binding site" evidence="7">
    <location>
        <position position="118"/>
    </location>
    <ligand>
        <name>Zn(2+)</name>
        <dbReference type="ChEBI" id="CHEBI:29105"/>
    </ligand>
</feature>
<evidence type="ECO:0000313" key="10">
    <source>
        <dbReference type="EMBL" id="SET06524.1"/>
    </source>
</evidence>
<feature type="domain" description="Aspartate carbamoyltransferase regulatory subunit N-terminal" evidence="8">
    <location>
        <begin position="12"/>
        <end position="102"/>
    </location>
</feature>
<name>A0A1I0BHY3_9EURY</name>
<dbReference type="InterPro" id="IPR002801">
    <property type="entry name" value="Asp_carbamoylTrfase_reg"/>
</dbReference>
<dbReference type="GO" id="GO:0046872">
    <property type="term" value="F:metal ion binding"/>
    <property type="evidence" value="ECO:0007669"/>
    <property type="project" value="UniProtKB-KW"/>
</dbReference>
<feature type="binding site" evidence="7">
    <location>
        <position position="146"/>
    </location>
    <ligand>
        <name>Zn(2+)</name>
        <dbReference type="ChEBI" id="CHEBI:29105"/>
    </ligand>
</feature>
<dbReference type="EMBL" id="FOHQ01000007">
    <property type="protein sequence ID" value="SET06524.1"/>
    <property type="molecule type" value="Genomic_DNA"/>
</dbReference>
<evidence type="ECO:0000256" key="2">
    <source>
        <dbReference type="ARBA" id="ARBA00010498"/>
    </source>
</evidence>
<evidence type="ECO:0000256" key="3">
    <source>
        <dbReference type="ARBA" id="ARBA00021764"/>
    </source>
</evidence>
<dbReference type="PANTHER" id="PTHR35805">
    <property type="entry name" value="ASPARTATE CARBAMOYLTRANSFERASE REGULATORY CHAIN"/>
    <property type="match status" value="1"/>
</dbReference>
<dbReference type="SUPFAM" id="SSF57825">
    <property type="entry name" value="Aspartate carbamoyltransferase, Regulatory-chain, C-terminal domain"/>
    <property type="match status" value="1"/>
</dbReference>
<evidence type="ECO:0000256" key="1">
    <source>
        <dbReference type="ARBA" id="ARBA00002565"/>
    </source>
</evidence>
<dbReference type="HAMAP" id="MF_00002">
    <property type="entry name" value="Asp_carb_tr_reg"/>
    <property type="match status" value="1"/>
</dbReference>
<dbReference type="InterPro" id="IPR020545">
    <property type="entry name" value="Asp_carbamoyltransf_reg_N"/>
</dbReference>
<evidence type="ECO:0000313" key="11">
    <source>
        <dbReference type="Proteomes" id="UP000243338"/>
    </source>
</evidence>
<keyword evidence="10" id="KW-0808">Transferase</keyword>
<evidence type="ECO:0000259" key="9">
    <source>
        <dbReference type="Pfam" id="PF02748"/>
    </source>
</evidence>
<dbReference type="GO" id="GO:0009347">
    <property type="term" value="C:aspartate carbamoyltransferase complex"/>
    <property type="evidence" value="ECO:0007669"/>
    <property type="project" value="InterPro"/>
</dbReference>
<proteinExistence type="inferred from homology"/>
<dbReference type="InterPro" id="IPR020542">
    <property type="entry name" value="Asp_carbamoyltrfase_reg_C"/>
</dbReference>
<evidence type="ECO:0000259" key="8">
    <source>
        <dbReference type="Pfam" id="PF01948"/>
    </source>
</evidence>
<sequence length="159" mass="17396">MSLEETPIPEIRVHPIRNGTVIDHITAGQALNVLNILNIPNPSSGVVSVLINAPSVHGIKDVVKIEGRELNVEEVDRISLIAPNATINIIRNFEVSEKTHVHIPEKVSGVVKCINPNCISNSNEPVTSRFTVKPDGRKITLRCSYCERTISEGIGDHLL</sequence>
<keyword evidence="4 7" id="KW-0479">Metal-binding</keyword>
<dbReference type="Pfam" id="PF02748">
    <property type="entry name" value="PyrI_C"/>
    <property type="match status" value="1"/>
</dbReference>
<dbReference type="SUPFAM" id="SSF54893">
    <property type="entry name" value="Aspartate carbamoyltransferase, Regulatory-chain, N-terminal domain"/>
    <property type="match status" value="1"/>
</dbReference>
<evidence type="ECO:0000256" key="5">
    <source>
        <dbReference type="ARBA" id="ARBA00022833"/>
    </source>
</evidence>